<feature type="domain" description="HTH marR-type" evidence="1">
    <location>
        <begin position="21"/>
        <end position="152"/>
    </location>
</feature>
<dbReference type="Gene3D" id="1.10.10.10">
    <property type="entry name" value="Winged helix-like DNA-binding domain superfamily/Winged helix DNA-binding domain"/>
    <property type="match status" value="1"/>
</dbReference>
<gene>
    <name evidence="2" type="ORF">ACEZDB_32820</name>
</gene>
<dbReference type="PROSITE" id="PS50995">
    <property type="entry name" value="HTH_MARR_2"/>
    <property type="match status" value="1"/>
</dbReference>
<evidence type="ECO:0000259" key="1">
    <source>
        <dbReference type="PROSITE" id="PS50995"/>
    </source>
</evidence>
<dbReference type="SMART" id="SM00347">
    <property type="entry name" value="HTH_MARR"/>
    <property type="match status" value="1"/>
</dbReference>
<reference evidence="2 3" key="1">
    <citation type="submission" date="2024-09" db="EMBL/GenBank/DDBJ databases">
        <authorList>
            <person name="Lee S.D."/>
        </authorList>
    </citation>
    <scope>NUCLEOTIDE SEQUENCE [LARGE SCALE GENOMIC DNA]</scope>
    <source>
        <strain evidence="2 3">N1-3</strain>
    </source>
</reference>
<dbReference type="PANTHER" id="PTHR33164:SF107">
    <property type="entry name" value="TRANSCRIPTIONAL REGULATORY PROTEIN"/>
    <property type="match status" value="1"/>
</dbReference>
<dbReference type="EMBL" id="JBHEZY010000019">
    <property type="protein sequence ID" value="MFC1435435.1"/>
    <property type="molecule type" value="Genomic_DNA"/>
</dbReference>
<protein>
    <submittedName>
        <fullName evidence="2">MarR family winged helix-turn-helix transcriptional regulator</fullName>
    </submittedName>
</protein>
<organism evidence="2 3">
    <name type="scientific">Streptacidiphilus alkalitolerans</name>
    <dbReference type="NCBI Taxonomy" id="3342712"/>
    <lineage>
        <taxon>Bacteria</taxon>
        <taxon>Bacillati</taxon>
        <taxon>Actinomycetota</taxon>
        <taxon>Actinomycetes</taxon>
        <taxon>Kitasatosporales</taxon>
        <taxon>Streptomycetaceae</taxon>
        <taxon>Streptacidiphilus</taxon>
    </lineage>
</organism>
<dbReference type="Proteomes" id="UP001592530">
    <property type="component" value="Unassembled WGS sequence"/>
</dbReference>
<dbReference type="InterPro" id="IPR039422">
    <property type="entry name" value="MarR/SlyA-like"/>
</dbReference>
<name>A0ABV6XAX9_9ACTN</name>
<comment type="caution">
    <text evidence="2">The sequence shown here is derived from an EMBL/GenBank/DDBJ whole genome shotgun (WGS) entry which is preliminary data.</text>
</comment>
<dbReference type="RefSeq" id="WP_380558536.1">
    <property type="nucleotide sequence ID" value="NZ_JBHEZY010000019.1"/>
</dbReference>
<accession>A0ABV6XAX9</accession>
<dbReference type="InterPro" id="IPR036388">
    <property type="entry name" value="WH-like_DNA-bd_sf"/>
</dbReference>
<dbReference type="SUPFAM" id="SSF46785">
    <property type="entry name" value="Winged helix' DNA-binding domain"/>
    <property type="match status" value="1"/>
</dbReference>
<sequence>MTSRTSRTSRDTTPPPPAGTDLGLVDAIAQLSFLVQNTLAEIAGEYDLSLIQTRLLGVLRDREPTMNELGRHLGLDKSSITGLVARAQRRDLVTRSVSTIDRRVAQVSITEAGRELIERVAERFAERIQDTVAPLAGPDQQEFSRLASRIVTSHMHRQGIDPGTAAVH</sequence>
<evidence type="ECO:0000313" key="2">
    <source>
        <dbReference type="EMBL" id="MFC1435435.1"/>
    </source>
</evidence>
<proteinExistence type="predicted"/>
<dbReference type="PANTHER" id="PTHR33164">
    <property type="entry name" value="TRANSCRIPTIONAL REGULATOR, MARR FAMILY"/>
    <property type="match status" value="1"/>
</dbReference>
<dbReference type="InterPro" id="IPR000835">
    <property type="entry name" value="HTH_MarR-typ"/>
</dbReference>
<dbReference type="Pfam" id="PF12802">
    <property type="entry name" value="MarR_2"/>
    <property type="match status" value="1"/>
</dbReference>
<evidence type="ECO:0000313" key="3">
    <source>
        <dbReference type="Proteomes" id="UP001592530"/>
    </source>
</evidence>
<dbReference type="InterPro" id="IPR036390">
    <property type="entry name" value="WH_DNA-bd_sf"/>
</dbReference>